<evidence type="ECO:0000313" key="3">
    <source>
        <dbReference type="Proteomes" id="UP000825890"/>
    </source>
</evidence>
<sequence length="278" mass="31077">MLLLLQGRAGVMPGHAGVMIYEDIRPLLSSVRSNTACRIKIHNCLHKEPSVYPRYRDIIDFYLPSLQELERPRKPAKKPGKSQVKEDAQASTQSQGNITGAINTAQASTQSQGTIAGAVNTVQHEHSKEEPEDSDDEPEYSEEKPDPSQSAQQHEQEIEDEEDEVEDVEIEGASLPSYLTILEECLKECHFTEKKPPASGSIPGLGPFLGARLKGRDVAFFQAVEAHCLKLQAVEKTRKLTAREKMRLWELREAAGQLKYSYHISQTTDEKTHNEDEG</sequence>
<dbReference type="GeneID" id="68292927"/>
<protein>
    <submittedName>
        <fullName evidence="2">Uncharacterized protein</fullName>
    </submittedName>
</protein>
<name>A0A9P3FIQ8_9PEZI</name>
<accession>A0A9P3FIQ8</accession>
<proteinExistence type="predicted"/>
<reference evidence="2 3" key="1">
    <citation type="submission" date="2021-01" db="EMBL/GenBank/DDBJ databases">
        <title>Cercospora kikuchii MAFF 305040 whole genome shotgun sequence.</title>
        <authorList>
            <person name="Kashiwa T."/>
            <person name="Suzuki T."/>
        </authorList>
    </citation>
    <scope>NUCLEOTIDE SEQUENCE [LARGE SCALE GENOMIC DNA]</scope>
    <source>
        <strain evidence="2 3">MAFF 305040</strain>
    </source>
</reference>
<dbReference type="RefSeq" id="XP_044658631.1">
    <property type="nucleotide sequence ID" value="XM_044802696.1"/>
</dbReference>
<comment type="caution">
    <text evidence="2">The sequence shown here is derived from an EMBL/GenBank/DDBJ whole genome shotgun (WGS) entry which is preliminary data.</text>
</comment>
<feature type="region of interest" description="Disordered" evidence="1">
    <location>
        <begin position="70"/>
        <end position="96"/>
    </location>
</feature>
<gene>
    <name evidence="2" type="ORF">CKM354_000735200</name>
</gene>
<evidence type="ECO:0000313" key="2">
    <source>
        <dbReference type="EMBL" id="GIZ44144.1"/>
    </source>
</evidence>
<evidence type="ECO:0000256" key="1">
    <source>
        <dbReference type="SAM" id="MobiDB-lite"/>
    </source>
</evidence>
<organism evidence="2 3">
    <name type="scientific">Cercospora kikuchii</name>
    <dbReference type="NCBI Taxonomy" id="84275"/>
    <lineage>
        <taxon>Eukaryota</taxon>
        <taxon>Fungi</taxon>
        <taxon>Dikarya</taxon>
        <taxon>Ascomycota</taxon>
        <taxon>Pezizomycotina</taxon>
        <taxon>Dothideomycetes</taxon>
        <taxon>Dothideomycetidae</taxon>
        <taxon>Mycosphaerellales</taxon>
        <taxon>Mycosphaerellaceae</taxon>
        <taxon>Cercospora</taxon>
    </lineage>
</organism>
<dbReference type="AlphaFoldDB" id="A0A9P3FIQ8"/>
<dbReference type="OrthoDB" id="10440156at2759"/>
<feature type="compositionally biased region" description="Acidic residues" evidence="1">
    <location>
        <begin position="130"/>
        <end position="140"/>
    </location>
</feature>
<dbReference type="EMBL" id="BOLY01000004">
    <property type="protein sequence ID" value="GIZ44144.1"/>
    <property type="molecule type" value="Genomic_DNA"/>
</dbReference>
<keyword evidence="3" id="KW-1185">Reference proteome</keyword>
<dbReference type="Proteomes" id="UP000825890">
    <property type="component" value="Unassembled WGS sequence"/>
</dbReference>
<feature type="compositionally biased region" description="Acidic residues" evidence="1">
    <location>
        <begin position="157"/>
        <end position="169"/>
    </location>
</feature>
<feature type="region of interest" description="Disordered" evidence="1">
    <location>
        <begin position="122"/>
        <end position="169"/>
    </location>
</feature>